<dbReference type="RefSeq" id="WP_035928256.1">
    <property type="nucleotide sequence ID" value="NZ_JSUH01000011.1"/>
</dbReference>
<evidence type="ECO:0000256" key="5">
    <source>
        <dbReference type="ARBA" id="ARBA00023136"/>
    </source>
</evidence>
<protein>
    <submittedName>
        <fullName evidence="7">Cobalt transporter</fullName>
    </submittedName>
</protein>
<gene>
    <name evidence="7" type="ORF">GY22_12685</name>
</gene>
<dbReference type="PANTHER" id="PTHR34857">
    <property type="entry name" value="SLL0384 PROTEIN"/>
    <property type="match status" value="1"/>
</dbReference>
<accession>A0A0A6VRJ9</accession>
<feature type="transmembrane region" description="Helical" evidence="6">
    <location>
        <begin position="68"/>
        <end position="86"/>
    </location>
</feature>
<dbReference type="InterPro" id="IPR003339">
    <property type="entry name" value="ABC/ECF_trnsptr_transmembrane"/>
</dbReference>
<evidence type="ECO:0000256" key="3">
    <source>
        <dbReference type="ARBA" id="ARBA00022692"/>
    </source>
</evidence>
<comment type="subcellular location">
    <subcellularLocation>
        <location evidence="1">Membrane</location>
        <topology evidence="1">Multi-pass membrane protein</topology>
    </subcellularLocation>
</comment>
<keyword evidence="2" id="KW-1003">Cell membrane</keyword>
<keyword evidence="5 6" id="KW-0472">Membrane</keyword>
<proteinExistence type="predicted"/>
<dbReference type="EMBL" id="JSUH01000011">
    <property type="protein sequence ID" value="KHD96968.1"/>
    <property type="molecule type" value="Genomic_DNA"/>
</dbReference>
<reference evidence="7 8" key="1">
    <citation type="journal article" date="2003" name="Int. J. Syst. Evol. Microbiol.">
        <title>Kocuria polaris sp. nov., an orange-pigmented psychrophilic bacterium isolated from an Antarctic cyanobacterial mat sample.</title>
        <authorList>
            <person name="Reddy G.S."/>
            <person name="Prakash J.S."/>
            <person name="Prabahar V."/>
            <person name="Matsumoto G.I."/>
            <person name="Stackebrandt E."/>
            <person name="Shivaji S."/>
        </authorList>
    </citation>
    <scope>NUCLEOTIDE SEQUENCE [LARGE SCALE GENOMIC DNA]</scope>
    <source>
        <strain evidence="7 8">CMS 76or</strain>
    </source>
</reference>
<keyword evidence="8" id="KW-1185">Reference proteome</keyword>
<organism evidence="7 8">
    <name type="scientific">Kocuria rosea subsp. polaris</name>
    <dbReference type="NCBI Taxonomy" id="136273"/>
    <lineage>
        <taxon>Bacteria</taxon>
        <taxon>Bacillati</taxon>
        <taxon>Actinomycetota</taxon>
        <taxon>Actinomycetes</taxon>
        <taxon>Micrococcales</taxon>
        <taxon>Micrococcaceae</taxon>
        <taxon>Kocuria</taxon>
    </lineage>
</organism>
<name>A0A0A6VRJ9_KOCRO</name>
<dbReference type="AlphaFoldDB" id="A0A0A6VRJ9"/>
<evidence type="ECO:0000313" key="8">
    <source>
        <dbReference type="Proteomes" id="UP000030466"/>
    </source>
</evidence>
<dbReference type="CDD" id="cd16914">
    <property type="entry name" value="EcfT"/>
    <property type="match status" value="1"/>
</dbReference>
<dbReference type="Pfam" id="PF02361">
    <property type="entry name" value="CbiQ"/>
    <property type="match status" value="1"/>
</dbReference>
<feature type="transmembrane region" description="Helical" evidence="6">
    <location>
        <begin position="106"/>
        <end position="129"/>
    </location>
</feature>
<feature type="transmembrane region" description="Helical" evidence="6">
    <location>
        <begin position="149"/>
        <end position="168"/>
    </location>
</feature>
<keyword evidence="4 6" id="KW-1133">Transmembrane helix</keyword>
<evidence type="ECO:0000256" key="6">
    <source>
        <dbReference type="SAM" id="Phobius"/>
    </source>
</evidence>
<dbReference type="InterPro" id="IPR051611">
    <property type="entry name" value="ECF_transporter_component"/>
</dbReference>
<comment type="caution">
    <text evidence="7">The sequence shown here is derived from an EMBL/GenBank/DDBJ whole genome shotgun (WGS) entry which is preliminary data.</text>
</comment>
<dbReference type="PANTHER" id="PTHR34857:SF2">
    <property type="entry name" value="SLL0384 PROTEIN"/>
    <property type="match status" value="1"/>
</dbReference>
<keyword evidence="3 6" id="KW-0812">Transmembrane</keyword>
<evidence type="ECO:0000256" key="1">
    <source>
        <dbReference type="ARBA" id="ARBA00004141"/>
    </source>
</evidence>
<evidence type="ECO:0000313" key="7">
    <source>
        <dbReference type="EMBL" id="KHD96968.1"/>
    </source>
</evidence>
<evidence type="ECO:0000256" key="4">
    <source>
        <dbReference type="ARBA" id="ARBA00022989"/>
    </source>
</evidence>
<sequence>MSAAAIAPSARTSLLGRTNAVVKLAGALLLTVVLLLSADPVTSGTVLLGEVLLLALAGQRPLALLRRAWPVVVAALVSGWGTALLAEDTGPVLLDLGITGISSGSVAAGAAIALRGLALALPGLMLVLTTDPTDLADGLAQTLRLPARFVLASLAALRLVGVMVSEWATLAMARRARGAGSGHGPVGALREFGGQAFTLLVQSLRRATRLSVTMEARGFGAGPRTWARVPGYSWRDAAVLTGCAAAAAAGPAVSVLLGTHRFIWA</sequence>
<dbReference type="Proteomes" id="UP000030466">
    <property type="component" value="Unassembled WGS sequence"/>
</dbReference>
<evidence type="ECO:0000256" key="2">
    <source>
        <dbReference type="ARBA" id="ARBA00022475"/>
    </source>
</evidence>
<dbReference type="GO" id="GO:0005886">
    <property type="term" value="C:plasma membrane"/>
    <property type="evidence" value="ECO:0007669"/>
    <property type="project" value="UniProtKB-ARBA"/>
</dbReference>